<proteinExistence type="predicted"/>
<protein>
    <submittedName>
        <fullName evidence="1">PAN domain</fullName>
    </submittedName>
</protein>
<dbReference type="KEGG" id="mcub:MCBB_1684"/>
<accession>A0A1D3L400</accession>
<gene>
    <name evidence="1" type="ORF">MCBB_1684</name>
</gene>
<sequence length="80" mass="9014">MSNTYPVFIVISAEDCCQKCANTYAGKVFSTETDMDKKPPLHDDCKCAIAYFKTKELGLEASKRIQDKRSNIQDSTQKKS</sequence>
<reference evidence="1 2" key="1">
    <citation type="submission" date="2016-08" db="EMBL/GenBank/DDBJ databases">
        <authorList>
            <person name="Seilhamer J.J."/>
        </authorList>
    </citation>
    <scope>NUCLEOTIDE SEQUENCE [LARGE SCALE GENOMIC DNA]</scope>
    <source>
        <strain evidence="1">Buetzberg</strain>
    </source>
</reference>
<dbReference type="STRING" id="118062.MCBB_1684"/>
<dbReference type="GeneID" id="55571402"/>
<keyword evidence="2" id="KW-1185">Reference proteome</keyword>
<dbReference type="AlphaFoldDB" id="A0A1D3L400"/>
<dbReference type="RefSeq" id="WP_071907318.1">
    <property type="nucleotide sequence ID" value="NZ_LT607756.1"/>
</dbReference>
<dbReference type="EMBL" id="LT607756">
    <property type="protein sequence ID" value="SCG86239.1"/>
    <property type="molecule type" value="Genomic_DNA"/>
</dbReference>
<organism evidence="1 2">
    <name type="scientific">Methanobacterium congolense</name>
    <dbReference type="NCBI Taxonomy" id="118062"/>
    <lineage>
        <taxon>Archaea</taxon>
        <taxon>Methanobacteriati</taxon>
        <taxon>Methanobacteriota</taxon>
        <taxon>Methanomada group</taxon>
        <taxon>Methanobacteria</taxon>
        <taxon>Methanobacteriales</taxon>
        <taxon>Methanobacteriaceae</taxon>
        <taxon>Methanobacterium</taxon>
    </lineage>
</organism>
<evidence type="ECO:0000313" key="1">
    <source>
        <dbReference type="EMBL" id="SCG86239.1"/>
    </source>
</evidence>
<evidence type="ECO:0000313" key="2">
    <source>
        <dbReference type="Proteomes" id="UP000094707"/>
    </source>
</evidence>
<dbReference type="OrthoDB" id="200847at2157"/>
<name>A0A1D3L400_9EURY</name>
<dbReference type="Proteomes" id="UP000094707">
    <property type="component" value="Chromosome I"/>
</dbReference>